<feature type="region of interest" description="Disordered" evidence="6">
    <location>
        <begin position="324"/>
        <end position="353"/>
    </location>
</feature>
<dbReference type="InterPro" id="IPR036188">
    <property type="entry name" value="FAD/NAD-bd_sf"/>
</dbReference>
<dbReference type="GO" id="GO:0008115">
    <property type="term" value="F:sarcosine oxidase activity"/>
    <property type="evidence" value="ECO:0007669"/>
    <property type="project" value="TreeGrafter"/>
</dbReference>
<gene>
    <name evidence="8" type="ORF">CCHL11_03558</name>
</gene>
<evidence type="ECO:0000313" key="9">
    <source>
        <dbReference type="Proteomes" id="UP000186583"/>
    </source>
</evidence>
<dbReference type="SUPFAM" id="SSF54373">
    <property type="entry name" value="FAD-linked reductases, C-terminal domain"/>
    <property type="match status" value="1"/>
</dbReference>
<evidence type="ECO:0000256" key="5">
    <source>
        <dbReference type="ARBA" id="ARBA00023002"/>
    </source>
</evidence>
<sequence length="469" mass="50720">MAPLIGKDDAVVIVGAGIFGLSTAVHLSRRGYTSVTVFDKQPYHENLYSYFKGADAASADMNKIIRSGYGSQTEYQGLTVEAVEGWNAWNEELATGKTLPPGLTPKDRIFVNNGNISLSDSATLPRFEQDTVDNHEAAGLRTQLVNIDESHREIAAQKGWTFGMDPFRRLERGLGSAGVLDTTGGMAVADKACRFALHKAAIQGVEFVLGPEAGALESLVFDGGKVAGVKTRDGKTHAAKLTILACGGWTPSLLPALDGLCETTAGSVFFLRIPRSSPLFDRFAPENFPTWTYKVRDGAEGGLYGFPRDEDGWLKIGYRGTKYTNPVPQPDGRERSVPVTQWSSAGSPSEDDRLKTVPKQALDVVRAFLAENLPELGAEGIGISFTRVCWYTDSYDNHFVIDHVPGTGDSLMVATGGSGHAFNLWKWREIRQGEKVYNVLMEGSEGPRALRNVPLASEAEVGGGTKSKL</sequence>
<dbReference type="Pfam" id="PF01266">
    <property type="entry name" value="DAO"/>
    <property type="match status" value="1"/>
</dbReference>
<comment type="similarity">
    <text evidence="2">Belongs to the MSOX/MTOX family.</text>
</comment>
<organism evidence="8 9">
    <name type="scientific">Colletotrichum chlorophyti</name>
    <dbReference type="NCBI Taxonomy" id="708187"/>
    <lineage>
        <taxon>Eukaryota</taxon>
        <taxon>Fungi</taxon>
        <taxon>Dikarya</taxon>
        <taxon>Ascomycota</taxon>
        <taxon>Pezizomycotina</taxon>
        <taxon>Sordariomycetes</taxon>
        <taxon>Hypocreomycetidae</taxon>
        <taxon>Glomerellales</taxon>
        <taxon>Glomerellaceae</taxon>
        <taxon>Colletotrichum</taxon>
    </lineage>
</organism>
<reference evidence="8 9" key="1">
    <citation type="submission" date="2016-11" db="EMBL/GenBank/DDBJ databases">
        <title>Draft Genome Assembly of Colletotrichum chlorophyti a pathogen of herbaceous plants.</title>
        <authorList>
            <person name="Gan P."/>
            <person name="Narusaka M."/>
            <person name="Tsushima A."/>
            <person name="Narusaka Y."/>
            <person name="Takano Y."/>
            <person name="Shirasu K."/>
        </authorList>
    </citation>
    <scope>NUCLEOTIDE SEQUENCE [LARGE SCALE GENOMIC DNA]</scope>
    <source>
        <strain evidence="8 9">NTL11</strain>
    </source>
</reference>
<dbReference type="PANTHER" id="PTHR10961:SF15">
    <property type="entry name" value="FAD DEPENDENT OXIDOREDUCTASE DOMAIN-CONTAINING PROTEIN"/>
    <property type="match status" value="1"/>
</dbReference>
<dbReference type="PANTHER" id="PTHR10961">
    <property type="entry name" value="PEROXISOMAL SARCOSINE OXIDASE"/>
    <property type="match status" value="1"/>
</dbReference>
<feature type="compositionally biased region" description="Polar residues" evidence="6">
    <location>
        <begin position="338"/>
        <end position="347"/>
    </location>
</feature>
<dbReference type="OrthoDB" id="2219495at2759"/>
<dbReference type="STRING" id="708187.A0A1Q8RSM8"/>
<keyword evidence="3" id="KW-0285">Flavoprotein</keyword>
<dbReference type="InterPro" id="IPR006076">
    <property type="entry name" value="FAD-dep_OxRdtase"/>
</dbReference>
<evidence type="ECO:0000259" key="7">
    <source>
        <dbReference type="Pfam" id="PF01266"/>
    </source>
</evidence>
<comment type="caution">
    <text evidence="8">The sequence shown here is derived from an EMBL/GenBank/DDBJ whole genome shotgun (WGS) entry which is preliminary data.</text>
</comment>
<dbReference type="GO" id="GO:0050660">
    <property type="term" value="F:flavin adenine dinucleotide binding"/>
    <property type="evidence" value="ECO:0007669"/>
    <property type="project" value="InterPro"/>
</dbReference>
<dbReference type="AlphaFoldDB" id="A0A1Q8RSM8"/>
<evidence type="ECO:0000256" key="3">
    <source>
        <dbReference type="ARBA" id="ARBA00022630"/>
    </source>
</evidence>
<evidence type="ECO:0000256" key="4">
    <source>
        <dbReference type="ARBA" id="ARBA00022827"/>
    </source>
</evidence>
<dbReference type="EMBL" id="MPGH01000101">
    <property type="protein sequence ID" value="OLN87325.1"/>
    <property type="molecule type" value="Genomic_DNA"/>
</dbReference>
<evidence type="ECO:0000256" key="1">
    <source>
        <dbReference type="ARBA" id="ARBA00001974"/>
    </source>
</evidence>
<name>A0A1Q8RSM8_9PEZI</name>
<evidence type="ECO:0000256" key="6">
    <source>
        <dbReference type="SAM" id="MobiDB-lite"/>
    </source>
</evidence>
<keyword evidence="5" id="KW-0560">Oxidoreductase</keyword>
<dbReference type="Proteomes" id="UP000186583">
    <property type="component" value="Unassembled WGS sequence"/>
</dbReference>
<protein>
    <submittedName>
        <fullName evidence="8">L-pipecolate oxidase 1</fullName>
    </submittedName>
</protein>
<evidence type="ECO:0000313" key="8">
    <source>
        <dbReference type="EMBL" id="OLN87325.1"/>
    </source>
</evidence>
<comment type="cofactor">
    <cofactor evidence="1">
        <name>FAD</name>
        <dbReference type="ChEBI" id="CHEBI:57692"/>
    </cofactor>
</comment>
<proteinExistence type="inferred from homology"/>
<dbReference type="InterPro" id="IPR045170">
    <property type="entry name" value="MTOX"/>
</dbReference>
<dbReference type="PRINTS" id="PR00419">
    <property type="entry name" value="ADXRDTASE"/>
</dbReference>
<evidence type="ECO:0000256" key="2">
    <source>
        <dbReference type="ARBA" id="ARBA00010989"/>
    </source>
</evidence>
<dbReference type="SUPFAM" id="SSF51905">
    <property type="entry name" value="FAD/NAD(P)-binding domain"/>
    <property type="match status" value="1"/>
</dbReference>
<dbReference type="Gene3D" id="3.50.50.60">
    <property type="entry name" value="FAD/NAD(P)-binding domain"/>
    <property type="match status" value="1"/>
</dbReference>
<dbReference type="Gene3D" id="3.30.9.10">
    <property type="entry name" value="D-Amino Acid Oxidase, subunit A, domain 2"/>
    <property type="match status" value="1"/>
</dbReference>
<keyword evidence="9" id="KW-1185">Reference proteome</keyword>
<accession>A0A1Q8RSM8</accession>
<keyword evidence="4" id="KW-0274">FAD</keyword>
<feature type="domain" description="FAD dependent oxidoreductase" evidence="7">
    <location>
        <begin position="11"/>
        <end position="423"/>
    </location>
</feature>